<dbReference type="EMBL" id="JAOPGA020000078">
    <property type="protein sequence ID" value="KAL0476699.1"/>
    <property type="molecule type" value="Genomic_DNA"/>
</dbReference>
<reference evidence="11 12" key="1">
    <citation type="submission" date="2024-03" db="EMBL/GenBank/DDBJ databases">
        <title>The Acrasis kona genome and developmental transcriptomes reveal deep origins of eukaryotic multicellular pathways.</title>
        <authorList>
            <person name="Sheikh S."/>
            <person name="Fu C.-J."/>
            <person name="Brown M.W."/>
            <person name="Baldauf S.L."/>
        </authorList>
    </citation>
    <scope>NUCLEOTIDE SEQUENCE [LARGE SCALE GENOMIC DNA]</scope>
    <source>
        <strain evidence="11 12">ATCC MYA-3509</strain>
    </source>
</reference>
<dbReference type="SMART" id="SM00468">
    <property type="entry name" value="PreSET"/>
    <property type="match status" value="1"/>
</dbReference>
<dbReference type="PROSITE" id="PS50280">
    <property type="entry name" value="SET"/>
    <property type="match status" value="1"/>
</dbReference>
<dbReference type="SUPFAM" id="SSF82199">
    <property type="entry name" value="SET domain"/>
    <property type="match status" value="1"/>
</dbReference>
<dbReference type="GO" id="GO:0005634">
    <property type="term" value="C:nucleus"/>
    <property type="evidence" value="ECO:0007669"/>
    <property type="project" value="InterPro"/>
</dbReference>
<dbReference type="InterPro" id="IPR003616">
    <property type="entry name" value="Post-SET_dom"/>
</dbReference>
<evidence type="ECO:0000256" key="3">
    <source>
        <dbReference type="ARBA" id="ARBA00022603"/>
    </source>
</evidence>
<evidence type="ECO:0000256" key="2">
    <source>
        <dbReference type="ARBA" id="ARBA00022454"/>
    </source>
</evidence>
<keyword evidence="2" id="KW-0158">Chromosome</keyword>
<sequence length="350" mass="40043">MQSMYHSLNRDSNVPGEMLTDASQLQAIRDSISLDMKTATNDLYNYVRLKQCAQQNETDLLGGLVKIKIYQDDQDDTSPVVEEYYYKIDDISNARARYPISAINLCDHEPYPHVEYISDYENMVYCKDTESINQNIHNKCSGCTCPGVCGDKCSCCLLQENKHCSYDANGLLKPGEGVDDKIFECNMNCSCDQFCNNRVVQRGSPELVLQVFKTMNKGWGVRTLVDIKAHQFIQEYLGEVILEAEAESRGDIYDERGCSYLFDMAGGDNKYTIDAYRYGNLTRFFNHSCGPNMLSVRVGVDVQDDYVSRIAFFAKRDISAMEELNFDYKYQIYKKMKCYCGAATCRQWVQ</sequence>
<dbReference type="Pfam" id="PF00856">
    <property type="entry name" value="SET"/>
    <property type="match status" value="1"/>
</dbReference>
<gene>
    <name evidence="11" type="ORF">AKO1_006145</name>
</gene>
<dbReference type="Proteomes" id="UP001431209">
    <property type="component" value="Unassembled WGS sequence"/>
</dbReference>
<feature type="domain" description="SET" evidence="8">
    <location>
        <begin position="207"/>
        <end position="329"/>
    </location>
</feature>
<dbReference type="InterPro" id="IPR050973">
    <property type="entry name" value="H3K9_Histone-Lys_N-MTase"/>
</dbReference>
<keyword evidence="4" id="KW-0808">Transferase</keyword>
<feature type="domain" description="Post-SET" evidence="10">
    <location>
        <begin position="334"/>
        <end position="350"/>
    </location>
</feature>
<accession>A0AAW2YJ76</accession>
<dbReference type="InterPro" id="IPR001214">
    <property type="entry name" value="SET_dom"/>
</dbReference>
<evidence type="ECO:0000259" key="9">
    <source>
        <dbReference type="PROSITE" id="PS50867"/>
    </source>
</evidence>
<keyword evidence="12" id="KW-1185">Reference proteome</keyword>
<dbReference type="InterPro" id="IPR007728">
    <property type="entry name" value="Pre-SET_dom"/>
</dbReference>
<dbReference type="InterPro" id="IPR046341">
    <property type="entry name" value="SET_dom_sf"/>
</dbReference>
<name>A0AAW2YJ76_9EUKA</name>
<dbReference type="PROSITE" id="PS50868">
    <property type="entry name" value="POST_SET"/>
    <property type="match status" value="1"/>
</dbReference>
<evidence type="ECO:0000256" key="1">
    <source>
        <dbReference type="ARBA" id="ARBA00004286"/>
    </source>
</evidence>
<keyword evidence="7" id="KW-0862">Zinc</keyword>
<dbReference type="GO" id="GO:0032259">
    <property type="term" value="P:methylation"/>
    <property type="evidence" value="ECO:0007669"/>
    <property type="project" value="UniProtKB-KW"/>
</dbReference>
<keyword evidence="5" id="KW-0949">S-adenosyl-L-methionine</keyword>
<dbReference type="AlphaFoldDB" id="A0AAW2YJ76"/>
<dbReference type="PANTHER" id="PTHR46223:SF3">
    <property type="entry name" value="HISTONE-LYSINE N-METHYLTRANSFERASE SET-23"/>
    <property type="match status" value="1"/>
</dbReference>
<dbReference type="PANTHER" id="PTHR46223">
    <property type="entry name" value="HISTONE-LYSINE N-METHYLTRANSFERASE SUV39H"/>
    <property type="match status" value="1"/>
</dbReference>
<evidence type="ECO:0000313" key="11">
    <source>
        <dbReference type="EMBL" id="KAL0476699.1"/>
    </source>
</evidence>
<evidence type="ECO:0000256" key="4">
    <source>
        <dbReference type="ARBA" id="ARBA00022679"/>
    </source>
</evidence>
<evidence type="ECO:0000259" key="8">
    <source>
        <dbReference type="PROSITE" id="PS50280"/>
    </source>
</evidence>
<protein>
    <submittedName>
        <fullName evidence="11">[histone H3]-lysine9 N-trimethyltransferase SUV39H</fullName>
    </submittedName>
</protein>
<feature type="domain" description="Pre-SET" evidence="9">
    <location>
        <begin position="141"/>
        <end position="203"/>
    </location>
</feature>
<organism evidence="11 12">
    <name type="scientific">Acrasis kona</name>
    <dbReference type="NCBI Taxonomy" id="1008807"/>
    <lineage>
        <taxon>Eukaryota</taxon>
        <taxon>Discoba</taxon>
        <taxon>Heterolobosea</taxon>
        <taxon>Tetramitia</taxon>
        <taxon>Eutetramitia</taxon>
        <taxon>Acrasidae</taxon>
        <taxon>Acrasis</taxon>
    </lineage>
</organism>
<keyword evidence="3" id="KW-0489">Methyltransferase</keyword>
<comment type="caution">
    <text evidence="11">The sequence shown here is derived from an EMBL/GenBank/DDBJ whole genome shotgun (WGS) entry which is preliminary data.</text>
</comment>
<evidence type="ECO:0000259" key="10">
    <source>
        <dbReference type="PROSITE" id="PS50868"/>
    </source>
</evidence>
<evidence type="ECO:0000256" key="7">
    <source>
        <dbReference type="ARBA" id="ARBA00022833"/>
    </source>
</evidence>
<evidence type="ECO:0000256" key="6">
    <source>
        <dbReference type="ARBA" id="ARBA00022723"/>
    </source>
</evidence>
<dbReference type="GO" id="GO:0005694">
    <property type="term" value="C:chromosome"/>
    <property type="evidence" value="ECO:0007669"/>
    <property type="project" value="UniProtKB-SubCell"/>
</dbReference>
<dbReference type="SMART" id="SM00317">
    <property type="entry name" value="SET"/>
    <property type="match status" value="1"/>
</dbReference>
<dbReference type="Gene3D" id="2.170.270.10">
    <property type="entry name" value="SET domain"/>
    <property type="match status" value="1"/>
</dbReference>
<keyword evidence="6" id="KW-0479">Metal-binding</keyword>
<dbReference type="GO" id="GO:0042054">
    <property type="term" value="F:histone methyltransferase activity"/>
    <property type="evidence" value="ECO:0007669"/>
    <property type="project" value="InterPro"/>
</dbReference>
<evidence type="ECO:0000313" key="12">
    <source>
        <dbReference type="Proteomes" id="UP001431209"/>
    </source>
</evidence>
<proteinExistence type="predicted"/>
<evidence type="ECO:0000256" key="5">
    <source>
        <dbReference type="ARBA" id="ARBA00022691"/>
    </source>
</evidence>
<dbReference type="GO" id="GO:0008270">
    <property type="term" value="F:zinc ion binding"/>
    <property type="evidence" value="ECO:0007669"/>
    <property type="project" value="InterPro"/>
</dbReference>
<dbReference type="PROSITE" id="PS50867">
    <property type="entry name" value="PRE_SET"/>
    <property type="match status" value="1"/>
</dbReference>
<comment type="subcellular location">
    <subcellularLocation>
        <location evidence="1">Chromosome</location>
    </subcellularLocation>
</comment>